<feature type="compositionally biased region" description="Basic and acidic residues" evidence="1">
    <location>
        <begin position="130"/>
        <end position="141"/>
    </location>
</feature>
<sequence length="929" mass="98162">GQEVETEVPRAAEAGLYTWGDKGRLCALVRAQLVRAQLVRAQLVRAQLVRAQHADAAPGAVDSDASISGMSEKLRIGSAQKLVQEAQKVVSTSGGSPGWLGRSPLKDARLALRTNQATSHAASPNNVHHHLPEGRNDSEPKHSKRPPSPLKEPPARTERNLKKPRHDGERVENRFPLPRPLSPSPRRVHAPSVFKRSQSVPVFSPMPHIDLSQVPRSPTRPTVCLRIDSEDYHDPITTTAGPITPARTSVESALLSMSPLTPVPVTPGAPLQHTSSADQPAVARVPNHDVPPSNGESAIAAASSPQKYAQKAVSRLPRLTTKLALSSAVEESTKKTTAAKGKKRAPPPAVSQRITRSVSSKTMSQTSLAVHLRNVGTPSRVISNTVSSNSSSTPAATTSTSSNTLPSAQRTQTTLFSFARPTASSSAKANAPSPHKMRIAPLPPAPKTERTSSLNSSLSSLSSALQRLNMPPPSRSSTSMGFNREASVPADMGARSRDDGDILSAAGAVQETLRTPTLQKAATVGNLSRMLSGTRQSTLMLPPPAPSGTAGKPKGLAFGINATSAQASHRRMFSVGAFHGSAFGGSRVTHKASKKTSLPSVEGSPVKGGSAPSTSQAAVHEEDEAMAGPSSSDEHNTLTVIEFEAGPGGPNAPPGSEQPLRSRDDSRRASLASHLLSQLLTPHPQTPDAQPSVPAPATAPGHSHVLRTTSTSHLARTAPVPTRTTSIGARVSGRRAASMAPESPQDSTAGVPGQLDVLKECTIFVDVRTDDGDDAGGLFVDMLRGMGARILARVGQTCTHIVYKNGLMSTLTRYRLLKERRPLVVGIAWVVECAEQRMHVDETRFLINLDEENVAGVNKLSSGGDEDAADRIRAPSRPPDEPGEMNLPVHSQVAENGIGASDTQTPRSEVTSLLPLEKARRRRSTLLGP</sequence>
<feature type="region of interest" description="Disordered" evidence="1">
    <location>
        <begin position="681"/>
        <end position="752"/>
    </location>
</feature>
<dbReference type="OrthoDB" id="2384350at2759"/>
<dbReference type="RefSeq" id="XP_024338669.1">
    <property type="nucleotide sequence ID" value="XM_024485821.1"/>
</dbReference>
<dbReference type="SUPFAM" id="SSF52113">
    <property type="entry name" value="BRCT domain"/>
    <property type="match status" value="1"/>
</dbReference>
<feature type="region of interest" description="Disordered" evidence="1">
    <location>
        <begin position="858"/>
        <end position="929"/>
    </location>
</feature>
<dbReference type="STRING" id="670580.A0A1X6MZU8"/>
<accession>A0A1X6MZU8</accession>
<feature type="region of interest" description="Disordered" evidence="1">
    <location>
        <begin position="325"/>
        <end position="367"/>
    </location>
</feature>
<dbReference type="InterPro" id="IPR001357">
    <property type="entry name" value="BRCT_dom"/>
</dbReference>
<dbReference type="Proteomes" id="UP000194127">
    <property type="component" value="Unassembled WGS sequence"/>
</dbReference>
<feature type="compositionally biased region" description="Low complexity" evidence="1">
    <location>
        <begin position="383"/>
        <end position="408"/>
    </location>
</feature>
<feature type="region of interest" description="Disordered" evidence="1">
    <location>
        <begin position="265"/>
        <end position="305"/>
    </location>
</feature>
<feature type="compositionally biased region" description="Polar residues" evidence="1">
    <location>
        <begin position="115"/>
        <end position="126"/>
    </location>
</feature>
<feature type="compositionally biased region" description="Polar residues" evidence="1">
    <location>
        <begin position="901"/>
        <end position="911"/>
    </location>
</feature>
<feature type="non-terminal residue" evidence="3">
    <location>
        <position position="1"/>
    </location>
</feature>
<feature type="compositionally biased region" description="Basic and acidic residues" evidence="1">
    <location>
        <begin position="153"/>
        <end position="173"/>
    </location>
</feature>
<gene>
    <name evidence="3" type="ORF">POSPLADRAFT_1145669</name>
</gene>
<feature type="region of interest" description="Disordered" evidence="1">
    <location>
        <begin position="584"/>
        <end position="669"/>
    </location>
</feature>
<protein>
    <recommendedName>
        <fullName evidence="2">BRCT domain-containing protein</fullName>
    </recommendedName>
</protein>
<feature type="domain" description="BRCT" evidence="2">
    <location>
        <begin position="753"/>
        <end position="847"/>
    </location>
</feature>
<dbReference type="CDD" id="cd17716">
    <property type="entry name" value="BRCT_microcephalin_rpt1"/>
    <property type="match status" value="1"/>
</dbReference>
<feature type="compositionally biased region" description="Low complexity" evidence="1">
    <location>
        <begin position="421"/>
        <end position="434"/>
    </location>
</feature>
<dbReference type="InterPro" id="IPR036420">
    <property type="entry name" value="BRCT_dom_sf"/>
</dbReference>
<dbReference type="Pfam" id="PF00533">
    <property type="entry name" value="BRCT"/>
    <property type="match status" value="1"/>
</dbReference>
<evidence type="ECO:0000256" key="1">
    <source>
        <dbReference type="SAM" id="MobiDB-lite"/>
    </source>
</evidence>
<evidence type="ECO:0000313" key="3">
    <source>
        <dbReference type="EMBL" id="OSX61875.1"/>
    </source>
</evidence>
<feature type="region of interest" description="Disordered" evidence="1">
    <location>
        <begin position="380"/>
        <end position="483"/>
    </location>
</feature>
<name>A0A1X6MZU8_9APHY</name>
<feature type="compositionally biased region" description="Basic residues" evidence="1">
    <location>
        <begin position="919"/>
        <end position="929"/>
    </location>
</feature>
<dbReference type="AlphaFoldDB" id="A0A1X6MZU8"/>
<reference evidence="3 4" key="1">
    <citation type="submission" date="2017-04" db="EMBL/GenBank/DDBJ databases">
        <title>Genome Sequence of the Model Brown-Rot Fungus Postia placenta SB12.</title>
        <authorList>
            <consortium name="DOE Joint Genome Institute"/>
            <person name="Gaskell J."/>
            <person name="Kersten P."/>
            <person name="Larrondo L.F."/>
            <person name="Canessa P."/>
            <person name="Martinez D."/>
            <person name="Hibbett D."/>
            <person name="Schmoll M."/>
            <person name="Kubicek C.P."/>
            <person name="Martinez A.T."/>
            <person name="Yadav J."/>
            <person name="Master E."/>
            <person name="Magnuson J.K."/>
            <person name="James T."/>
            <person name="Yaver D."/>
            <person name="Berka R."/>
            <person name="Labutti K."/>
            <person name="Lipzen A."/>
            <person name="Aerts A."/>
            <person name="Barry K."/>
            <person name="Henrissat B."/>
            <person name="Blanchette R."/>
            <person name="Grigoriev I."/>
            <person name="Cullen D."/>
        </authorList>
    </citation>
    <scope>NUCLEOTIDE SEQUENCE [LARGE SCALE GENOMIC DNA]</scope>
    <source>
        <strain evidence="3 4">MAD-698-R-SB12</strain>
    </source>
</reference>
<dbReference type="PROSITE" id="PS50172">
    <property type="entry name" value="BRCT"/>
    <property type="match status" value="1"/>
</dbReference>
<evidence type="ECO:0000259" key="2">
    <source>
        <dbReference type="PROSITE" id="PS50172"/>
    </source>
</evidence>
<dbReference type="Gene3D" id="3.40.50.10190">
    <property type="entry name" value="BRCT domain"/>
    <property type="match status" value="1"/>
</dbReference>
<dbReference type="GeneID" id="36330770"/>
<evidence type="ECO:0000313" key="4">
    <source>
        <dbReference type="Proteomes" id="UP000194127"/>
    </source>
</evidence>
<dbReference type="EMBL" id="KZ110598">
    <property type="protein sequence ID" value="OSX61875.1"/>
    <property type="molecule type" value="Genomic_DNA"/>
</dbReference>
<organism evidence="3 4">
    <name type="scientific">Postia placenta MAD-698-R-SB12</name>
    <dbReference type="NCBI Taxonomy" id="670580"/>
    <lineage>
        <taxon>Eukaryota</taxon>
        <taxon>Fungi</taxon>
        <taxon>Dikarya</taxon>
        <taxon>Basidiomycota</taxon>
        <taxon>Agaricomycotina</taxon>
        <taxon>Agaricomycetes</taxon>
        <taxon>Polyporales</taxon>
        <taxon>Adustoporiaceae</taxon>
        <taxon>Rhodonia</taxon>
    </lineage>
</organism>
<feature type="compositionally biased region" description="Low complexity" evidence="1">
    <location>
        <begin position="452"/>
        <end position="465"/>
    </location>
</feature>
<keyword evidence="4" id="KW-1185">Reference proteome</keyword>
<proteinExistence type="predicted"/>
<feature type="compositionally biased region" description="Polar residues" evidence="1">
    <location>
        <begin position="352"/>
        <end position="367"/>
    </location>
</feature>
<feature type="region of interest" description="Disordered" evidence="1">
    <location>
        <begin position="115"/>
        <end position="189"/>
    </location>
</feature>